<dbReference type="EMBL" id="QRUO01000007">
    <property type="protein sequence ID" value="RGR71938.1"/>
    <property type="molecule type" value="Genomic_DNA"/>
</dbReference>
<sequence length="492" mass="56093">MKLYYILSFGTLLCSQLCSSASAAMASEEPYNSGIVLRWKDCKQRIDGFGIAQAGWAKELFAFKNREQVMDKMFGKDGLRLNILRGEIFPHYWENETDKDFNLNDDIHIELSDSDFINKSDDLLRRGQLWLTLKAKHKYHISKLVFSTWSAPAWMKSNGKVSNGRLKTECYTDFANYLAAFYNAYKSKGIAPYAISPSNEPGYAAPWNSSLWTADEMGKFITSYLGPTFRKENIPAKIIFGENPLWAVYMPQLKMVSSKDFTDTILQNYPEAKDFNLIAAGHGYSLSPDIMPIKVDKEYLKTAILPFEMAEKADIPVWITEISDVNPLDISIHDGLKWAVTFHNYLTKANVNAIIWWGGAMPTSNNESLIILDKNRKDFLLSKRYDIFGNFSRYIPEESTRIQVTQSSGIPLLISAYKKDDEYTLVTINSSKQTIQTSLRLDGANINGLLKQYITNEDNSWTEMAIVQENKEYYNLTIPPYSVVTFVGKVRL</sequence>
<keyword evidence="3" id="KW-0378">Hydrolase</keyword>
<dbReference type="GO" id="GO:0006665">
    <property type="term" value="P:sphingolipid metabolic process"/>
    <property type="evidence" value="ECO:0007669"/>
    <property type="project" value="InterPro"/>
</dbReference>
<evidence type="ECO:0000313" key="7">
    <source>
        <dbReference type="Proteomes" id="UP000284205"/>
    </source>
</evidence>
<feature type="signal peptide" evidence="4">
    <location>
        <begin position="1"/>
        <end position="26"/>
    </location>
</feature>
<dbReference type="PANTHER" id="PTHR11069:SF38">
    <property type="entry name" value="GLUCURONOXYLANASE XYNC"/>
    <property type="match status" value="1"/>
</dbReference>
<evidence type="ECO:0000256" key="3">
    <source>
        <dbReference type="ARBA" id="ARBA00022801"/>
    </source>
</evidence>
<dbReference type="AlphaFoldDB" id="A0A412FUY3"/>
<gene>
    <name evidence="6" type="ORF">DWY26_08970</name>
</gene>
<dbReference type="InterPro" id="IPR017853">
    <property type="entry name" value="GH"/>
</dbReference>
<dbReference type="InterPro" id="IPR013780">
    <property type="entry name" value="Glyco_hydro_b"/>
</dbReference>
<organism evidence="6 7">
    <name type="scientific">Bacteroides caccae</name>
    <dbReference type="NCBI Taxonomy" id="47678"/>
    <lineage>
        <taxon>Bacteria</taxon>
        <taxon>Pseudomonadati</taxon>
        <taxon>Bacteroidota</taxon>
        <taxon>Bacteroidia</taxon>
        <taxon>Bacteroidales</taxon>
        <taxon>Bacteroidaceae</taxon>
        <taxon>Bacteroides</taxon>
    </lineage>
</organism>
<feature type="domain" description="Endo-beta-1,6-galactanase-like" evidence="5">
    <location>
        <begin position="125"/>
        <end position="363"/>
    </location>
</feature>
<evidence type="ECO:0000313" key="6">
    <source>
        <dbReference type="EMBL" id="RGR71938.1"/>
    </source>
</evidence>
<dbReference type="GO" id="GO:0016020">
    <property type="term" value="C:membrane"/>
    <property type="evidence" value="ECO:0007669"/>
    <property type="project" value="GOC"/>
</dbReference>
<evidence type="ECO:0000256" key="4">
    <source>
        <dbReference type="SAM" id="SignalP"/>
    </source>
</evidence>
<name>A0A412FUY3_9BACE</name>
<evidence type="ECO:0000256" key="2">
    <source>
        <dbReference type="ARBA" id="ARBA00022729"/>
    </source>
</evidence>
<dbReference type="Gene3D" id="2.60.40.1180">
    <property type="entry name" value="Golgi alpha-mannosidase II"/>
    <property type="match status" value="1"/>
</dbReference>
<dbReference type="InterPro" id="IPR001139">
    <property type="entry name" value="Glyco_hydro_30"/>
</dbReference>
<comment type="similarity">
    <text evidence="1">Belongs to the glycosyl hydrolase 30 family.</text>
</comment>
<keyword evidence="2 4" id="KW-0732">Signal</keyword>
<dbReference type="Pfam" id="PF14587">
    <property type="entry name" value="Glyco_hydr_30_2"/>
    <property type="match status" value="1"/>
</dbReference>
<proteinExistence type="inferred from homology"/>
<dbReference type="SUPFAM" id="SSF51011">
    <property type="entry name" value="Glycosyl hydrolase domain"/>
    <property type="match status" value="1"/>
</dbReference>
<reference evidence="6 7" key="1">
    <citation type="submission" date="2018-08" db="EMBL/GenBank/DDBJ databases">
        <title>A genome reference for cultivated species of the human gut microbiota.</title>
        <authorList>
            <person name="Zou Y."/>
            <person name="Xue W."/>
            <person name="Luo G."/>
        </authorList>
    </citation>
    <scope>NUCLEOTIDE SEQUENCE [LARGE SCALE GENOMIC DNA]</scope>
    <source>
        <strain evidence="6 7">AF24-29LB</strain>
    </source>
</reference>
<protein>
    <recommendedName>
        <fullName evidence="5">Endo-beta-1,6-galactanase-like domain-containing protein</fullName>
    </recommendedName>
</protein>
<dbReference type="Gene3D" id="3.20.20.80">
    <property type="entry name" value="Glycosidases"/>
    <property type="match status" value="1"/>
</dbReference>
<dbReference type="SUPFAM" id="SSF51445">
    <property type="entry name" value="(Trans)glycosidases"/>
    <property type="match status" value="1"/>
</dbReference>
<feature type="chain" id="PRO_5019254989" description="Endo-beta-1,6-galactanase-like domain-containing protein" evidence="4">
    <location>
        <begin position="27"/>
        <end position="492"/>
    </location>
</feature>
<dbReference type="Proteomes" id="UP000284205">
    <property type="component" value="Unassembled WGS sequence"/>
</dbReference>
<comment type="caution">
    <text evidence="6">The sequence shown here is derived from an EMBL/GenBank/DDBJ whole genome shotgun (WGS) entry which is preliminary data.</text>
</comment>
<dbReference type="GO" id="GO:0004348">
    <property type="term" value="F:glucosylceramidase activity"/>
    <property type="evidence" value="ECO:0007669"/>
    <property type="project" value="InterPro"/>
</dbReference>
<dbReference type="InterPro" id="IPR039514">
    <property type="entry name" value="6GAL-like"/>
</dbReference>
<accession>A0A412FUY3</accession>
<evidence type="ECO:0000256" key="1">
    <source>
        <dbReference type="ARBA" id="ARBA00005382"/>
    </source>
</evidence>
<dbReference type="PANTHER" id="PTHR11069">
    <property type="entry name" value="GLUCOSYLCERAMIDASE"/>
    <property type="match status" value="1"/>
</dbReference>
<dbReference type="RefSeq" id="WP_122139214.1">
    <property type="nucleotide sequence ID" value="NZ_JAQCWB010000007.1"/>
</dbReference>
<evidence type="ECO:0000259" key="5">
    <source>
        <dbReference type="Pfam" id="PF14587"/>
    </source>
</evidence>